<feature type="region of interest" description="Disordered" evidence="1">
    <location>
        <begin position="138"/>
        <end position="161"/>
    </location>
</feature>
<proteinExistence type="predicted"/>
<protein>
    <submittedName>
        <fullName evidence="2">FlmD protein</fullName>
    </submittedName>
</protein>
<name>A0A2X3DM62_9HELI</name>
<reference evidence="2 3" key="1">
    <citation type="submission" date="2018-06" db="EMBL/GenBank/DDBJ databases">
        <authorList>
            <consortium name="Pathogen Informatics"/>
            <person name="Doyle S."/>
        </authorList>
    </citation>
    <scope>NUCLEOTIDE SEQUENCE [LARGE SCALE GENOMIC DNA]</scope>
    <source>
        <strain evidence="2 3">NCTC13102</strain>
    </source>
</reference>
<sequence>MIGVFTEWGKSVGGGHISRCERLLEVLDSQEFWIYNNQTHISTSYMPKNSSSINWLNKQTFTHLIKKCSHIIIDSYLLDDSSFYEIVLGAQDNKENKGNKDNKAQKKLLILDDYFHTYPKDAFVLNGALNAQNKINNQDNNIKNNPAKAHNQNTKTHAKSTQSIKSAPLKRFFGAEFNLANQIFKQPRITRDRIQNVFVMFGASDKDNLTQQVLHALESSPLFCDNKICLHIILGAFNANHPQTTLPHRIYRNVAPKELCEIMTLCDIAICAGGQSLYELALNALPTIIFIVAQNQLFQANAFSQYGMKISTLQHLTTDINLNSKQRKHCSKLLESIPIGTQTYRIKEHFML</sequence>
<dbReference type="EMBL" id="UAWL01000006">
    <property type="protein sequence ID" value="SQB99280.1"/>
    <property type="molecule type" value="Genomic_DNA"/>
</dbReference>
<dbReference type="Proteomes" id="UP000250166">
    <property type="component" value="Unassembled WGS sequence"/>
</dbReference>
<dbReference type="Gene3D" id="3.40.50.2000">
    <property type="entry name" value="Glycogen Phosphorylase B"/>
    <property type="match status" value="1"/>
</dbReference>
<organism evidence="2 3">
    <name type="scientific">Helicobacter fennelliae</name>
    <dbReference type="NCBI Taxonomy" id="215"/>
    <lineage>
        <taxon>Bacteria</taxon>
        <taxon>Pseudomonadati</taxon>
        <taxon>Campylobacterota</taxon>
        <taxon>Epsilonproteobacteria</taxon>
        <taxon>Campylobacterales</taxon>
        <taxon>Helicobacteraceae</taxon>
        <taxon>Helicobacter</taxon>
    </lineage>
</organism>
<feature type="compositionally biased region" description="Polar residues" evidence="1">
    <location>
        <begin position="150"/>
        <end position="161"/>
    </location>
</feature>
<dbReference type="RefSeq" id="WP_112058883.1">
    <property type="nucleotide sequence ID" value="NZ_UAWL01000006.1"/>
</dbReference>
<evidence type="ECO:0000313" key="2">
    <source>
        <dbReference type="EMBL" id="SQB99280.1"/>
    </source>
</evidence>
<evidence type="ECO:0000256" key="1">
    <source>
        <dbReference type="SAM" id="MobiDB-lite"/>
    </source>
</evidence>
<accession>A0A2X3DM62</accession>
<gene>
    <name evidence="2" type="primary">flmD</name>
    <name evidence="2" type="ORF">NCTC13102_01669</name>
</gene>
<dbReference type="AlphaFoldDB" id="A0A2X3DM62"/>
<evidence type="ECO:0000313" key="3">
    <source>
        <dbReference type="Proteomes" id="UP000250166"/>
    </source>
</evidence>
<dbReference type="Gene3D" id="3.40.50.11190">
    <property type="match status" value="1"/>
</dbReference>